<dbReference type="GO" id="GO:0004888">
    <property type="term" value="F:transmembrane signaling receptor activity"/>
    <property type="evidence" value="ECO:0007669"/>
    <property type="project" value="InterPro"/>
</dbReference>
<organism evidence="4 5">
    <name type="scientific">Petrolisthes cinctipes</name>
    <name type="common">Flat porcelain crab</name>
    <dbReference type="NCBI Taxonomy" id="88211"/>
    <lineage>
        <taxon>Eukaryota</taxon>
        <taxon>Metazoa</taxon>
        <taxon>Ecdysozoa</taxon>
        <taxon>Arthropoda</taxon>
        <taxon>Crustacea</taxon>
        <taxon>Multicrustacea</taxon>
        <taxon>Malacostraca</taxon>
        <taxon>Eumalacostraca</taxon>
        <taxon>Eucarida</taxon>
        <taxon>Decapoda</taxon>
        <taxon>Pleocyemata</taxon>
        <taxon>Anomura</taxon>
        <taxon>Galatheoidea</taxon>
        <taxon>Porcellanidae</taxon>
        <taxon>Petrolisthes</taxon>
    </lineage>
</organism>
<dbReference type="InterPro" id="IPR006202">
    <property type="entry name" value="Neur_chan_lig-bd"/>
</dbReference>
<feature type="transmembrane region" description="Helical" evidence="2">
    <location>
        <begin position="13"/>
        <end position="31"/>
    </location>
</feature>
<dbReference type="Proteomes" id="UP001286313">
    <property type="component" value="Unassembled WGS sequence"/>
</dbReference>
<evidence type="ECO:0000313" key="4">
    <source>
        <dbReference type="EMBL" id="KAK3862057.1"/>
    </source>
</evidence>
<feature type="domain" description="Neurotransmitter-gated ion-channel ligand-binding" evidence="3">
    <location>
        <begin position="117"/>
        <end position="194"/>
    </location>
</feature>
<dbReference type="PROSITE" id="PS51257">
    <property type="entry name" value="PROKAR_LIPOPROTEIN"/>
    <property type="match status" value="1"/>
</dbReference>
<evidence type="ECO:0000259" key="3">
    <source>
        <dbReference type="Pfam" id="PF02931"/>
    </source>
</evidence>
<dbReference type="EMBL" id="JAWQEG010004340">
    <property type="protein sequence ID" value="KAK3862057.1"/>
    <property type="molecule type" value="Genomic_DNA"/>
</dbReference>
<keyword evidence="2" id="KW-1133">Transmembrane helix</keyword>
<evidence type="ECO:0000313" key="5">
    <source>
        <dbReference type="Proteomes" id="UP001286313"/>
    </source>
</evidence>
<dbReference type="SUPFAM" id="SSF63712">
    <property type="entry name" value="Nicotinic receptor ligand binding domain-like"/>
    <property type="match status" value="2"/>
</dbReference>
<dbReference type="PANTHER" id="PTHR18945">
    <property type="entry name" value="NEUROTRANSMITTER GATED ION CHANNEL"/>
    <property type="match status" value="1"/>
</dbReference>
<comment type="caution">
    <text evidence="4">The sequence shown here is derived from an EMBL/GenBank/DDBJ whole genome shotgun (WGS) entry which is preliminary data.</text>
</comment>
<evidence type="ECO:0000256" key="1">
    <source>
        <dbReference type="SAM" id="MobiDB-lite"/>
    </source>
</evidence>
<accession>A0AAE1K1N5</accession>
<reference evidence="4" key="1">
    <citation type="submission" date="2023-10" db="EMBL/GenBank/DDBJ databases">
        <title>Genome assemblies of two species of porcelain crab, Petrolisthes cinctipes and Petrolisthes manimaculis (Anomura: Porcellanidae).</title>
        <authorList>
            <person name="Angst P."/>
        </authorList>
    </citation>
    <scope>NUCLEOTIDE SEQUENCE</scope>
    <source>
        <strain evidence="4">PB745_01</strain>
        <tissue evidence="4">Gill</tissue>
    </source>
</reference>
<keyword evidence="2" id="KW-0812">Transmembrane</keyword>
<dbReference type="Pfam" id="PF02931">
    <property type="entry name" value="Neur_chan_LBD"/>
    <property type="match status" value="2"/>
</dbReference>
<proteinExistence type="predicted"/>
<feature type="domain" description="Neurotransmitter-gated ion-channel ligand-binding" evidence="3">
    <location>
        <begin position="48"/>
        <end position="91"/>
    </location>
</feature>
<feature type="region of interest" description="Disordered" evidence="1">
    <location>
        <begin position="88"/>
        <end position="117"/>
    </location>
</feature>
<dbReference type="GO" id="GO:0005230">
    <property type="term" value="F:extracellular ligand-gated monoatomic ion channel activity"/>
    <property type="evidence" value="ECO:0007669"/>
    <property type="project" value="InterPro"/>
</dbReference>
<keyword evidence="2" id="KW-0472">Membrane</keyword>
<feature type="compositionally biased region" description="Basic and acidic residues" evidence="1">
    <location>
        <begin position="92"/>
        <end position="117"/>
    </location>
</feature>
<name>A0AAE1K1N5_PETCI</name>
<sequence length="194" mass="22285">MARVRGAGNPSPSPSHTLIITIIIIILVFSCPEKPGRVGQITPSRNISRLLDNLLQGYDQKLRPNFGGEPTTVEIDIEVRSMSQISEMDMVSGRKREREERDGYGEKGERDKKGEREGKETYSMDCYFRQSWVDARLAFSDLDQAITLSLSVLDKLWKPDTYFYNGKRSYVHLITTPNKFIRLYQNGRILYSSR</sequence>
<dbReference type="InterPro" id="IPR036734">
    <property type="entry name" value="Neur_chan_lig-bd_sf"/>
</dbReference>
<keyword evidence="5" id="KW-1185">Reference proteome</keyword>
<dbReference type="GO" id="GO:0016020">
    <property type="term" value="C:membrane"/>
    <property type="evidence" value="ECO:0007669"/>
    <property type="project" value="InterPro"/>
</dbReference>
<dbReference type="AlphaFoldDB" id="A0AAE1K1N5"/>
<dbReference type="Gene3D" id="2.70.170.10">
    <property type="entry name" value="Neurotransmitter-gated ion-channel ligand-binding domain"/>
    <property type="match status" value="1"/>
</dbReference>
<evidence type="ECO:0000256" key="2">
    <source>
        <dbReference type="SAM" id="Phobius"/>
    </source>
</evidence>
<gene>
    <name evidence="4" type="ORF">Pcinc_032045</name>
</gene>
<protein>
    <recommendedName>
        <fullName evidence="3">Neurotransmitter-gated ion-channel ligand-binding domain-containing protein</fullName>
    </recommendedName>
</protein>
<dbReference type="InterPro" id="IPR006201">
    <property type="entry name" value="Neur_channel"/>
</dbReference>